<feature type="transmembrane region" description="Helical" evidence="9">
    <location>
        <begin position="72"/>
        <end position="93"/>
    </location>
</feature>
<gene>
    <name evidence="10" type="ORF">FEF27_12555</name>
</gene>
<evidence type="ECO:0000313" key="11">
    <source>
        <dbReference type="Proteomes" id="UP000306544"/>
    </source>
</evidence>
<dbReference type="AlphaFoldDB" id="A0A5R8ZZ89"/>
<dbReference type="PANTHER" id="PTHR34702:SF1">
    <property type="entry name" value="NA(+)_H(+) ANTIPORTER SUBUNIT F"/>
    <property type="match status" value="1"/>
</dbReference>
<evidence type="ECO:0000256" key="3">
    <source>
        <dbReference type="ARBA" id="ARBA00022448"/>
    </source>
</evidence>
<dbReference type="EMBL" id="VAWA01000030">
    <property type="protein sequence ID" value="TLP71234.1"/>
    <property type="molecule type" value="Genomic_DNA"/>
</dbReference>
<comment type="subcellular location">
    <subcellularLocation>
        <location evidence="1">Cell membrane</location>
        <topology evidence="1">Multi-pass membrane protein</topology>
    </subcellularLocation>
</comment>
<dbReference type="RefSeq" id="WP_138171225.1">
    <property type="nucleotide sequence ID" value="NZ_VAWA01000030.1"/>
</dbReference>
<reference evidence="10 11" key="1">
    <citation type="submission" date="2019-05" db="EMBL/GenBank/DDBJ databases">
        <title>Nesterenkonia sp. GY239, isolated from the Southern Atlantic Ocean.</title>
        <authorList>
            <person name="Zhang G."/>
        </authorList>
    </citation>
    <scope>NUCLEOTIDE SEQUENCE [LARGE SCALE GENOMIC DNA]</scope>
    <source>
        <strain evidence="10 11">GY239</strain>
    </source>
</reference>
<sequence length="116" mass="12303">MTPQQLLTYEILGIPIGWAALALLVLTVLPAIYRAARGPAEADRAIGADHVFFVLVASLAMLGLLWERHLLMDLVVVVTLIGFISALILGRYLGRSRSAAKTTETAATTASAGDAE</sequence>
<protein>
    <recommendedName>
        <fullName evidence="12">Pesticidal protein Cry26Aa</fullName>
    </recommendedName>
</protein>
<feature type="compositionally biased region" description="Low complexity" evidence="8">
    <location>
        <begin position="99"/>
        <end position="116"/>
    </location>
</feature>
<keyword evidence="6 9" id="KW-1133">Transmembrane helix</keyword>
<dbReference type="OrthoDB" id="5148974at2"/>
<feature type="transmembrane region" description="Helical" evidence="9">
    <location>
        <begin position="45"/>
        <end position="66"/>
    </location>
</feature>
<evidence type="ECO:0000256" key="7">
    <source>
        <dbReference type="ARBA" id="ARBA00023136"/>
    </source>
</evidence>
<feature type="transmembrane region" description="Helical" evidence="9">
    <location>
        <begin position="12"/>
        <end position="33"/>
    </location>
</feature>
<feature type="region of interest" description="Disordered" evidence="8">
    <location>
        <begin position="96"/>
        <end position="116"/>
    </location>
</feature>
<proteinExistence type="inferred from homology"/>
<dbReference type="GO" id="GO:0015385">
    <property type="term" value="F:sodium:proton antiporter activity"/>
    <property type="evidence" value="ECO:0007669"/>
    <property type="project" value="TreeGrafter"/>
</dbReference>
<evidence type="ECO:0000256" key="1">
    <source>
        <dbReference type="ARBA" id="ARBA00004651"/>
    </source>
</evidence>
<evidence type="ECO:0000256" key="6">
    <source>
        <dbReference type="ARBA" id="ARBA00022989"/>
    </source>
</evidence>
<keyword evidence="3" id="KW-0813">Transport</keyword>
<dbReference type="GO" id="GO:0005886">
    <property type="term" value="C:plasma membrane"/>
    <property type="evidence" value="ECO:0007669"/>
    <property type="project" value="UniProtKB-SubCell"/>
</dbReference>
<dbReference type="Pfam" id="PF04066">
    <property type="entry name" value="MrpF_PhaF"/>
    <property type="match status" value="1"/>
</dbReference>
<comment type="caution">
    <text evidence="10">The sequence shown here is derived from an EMBL/GenBank/DDBJ whole genome shotgun (WGS) entry which is preliminary data.</text>
</comment>
<evidence type="ECO:0000256" key="2">
    <source>
        <dbReference type="ARBA" id="ARBA00009212"/>
    </source>
</evidence>
<evidence type="ECO:0000256" key="9">
    <source>
        <dbReference type="SAM" id="Phobius"/>
    </source>
</evidence>
<name>A0A5R8ZZ89_9MICC</name>
<organism evidence="10 11">
    <name type="scientific">Nesterenkonia sphaerica</name>
    <dbReference type="NCBI Taxonomy" id="1804988"/>
    <lineage>
        <taxon>Bacteria</taxon>
        <taxon>Bacillati</taxon>
        <taxon>Actinomycetota</taxon>
        <taxon>Actinomycetes</taxon>
        <taxon>Micrococcales</taxon>
        <taxon>Micrococcaceae</taxon>
        <taxon>Nesterenkonia</taxon>
    </lineage>
</organism>
<dbReference type="PANTHER" id="PTHR34702">
    <property type="entry name" value="NA(+)/H(+) ANTIPORTER SUBUNIT F1"/>
    <property type="match status" value="1"/>
</dbReference>
<keyword evidence="11" id="KW-1185">Reference proteome</keyword>
<comment type="similarity">
    <text evidence="2">Belongs to the CPA3 antiporters (TC 2.A.63) subunit F family.</text>
</comment>
<accession>A0A5R8ZZ89</accession>
<evidence type="ECO:0000256" key="8">
    <source>
        <dbReference type="SAM" id="MobiDB-lite"/>
    </source>
</evidence>
<evidence type="ECO:0000313" key="10">
    <source>
        <dbReference type="EMBL" id="TLP71234.1"/>
    </source>
</evidence>
<evidence type="ECO:0000256" key="5">
    <source>
        <dbReference type="ARBA" id="ARBA00022692"/>
    </source>
</evidence>
<keyword evidence="4" id="KW-1003">Cell membrane</keyword>
<keyword evidence="7 9" id="KW-0472">Membrane</keyword>
<keyword evidence="5 9" id="KW-0812">Transmembrane</keyword>
<dbReference type="Proteomes" id="UP000306544">
    <property type="component" value="Unassembled WGS sequence"/>
</dbReference>
<evidence type="ECO:0008006" key="12">
    <source>
        <dbReference type="Google" id="ProtNLM"/>
    </source>
</evidence>
<dbReference type="InterPro" id="IPR007208">
    <property type="entry name" value="MrpF/PhaF-like"/>
</dbReference>
<evidence type="ECO:0000256" key="4">
    <source>
        <dbReference type="ARBA" id="ARBA00022475"/>
    </source>
</evidence>